<protein>
    <submittedName>
        <fullName evidence="1">Uncharacterized protein</fullName>
    </submittedName>
</protein>
<sequence length="19" mass="2058">MDVQCFMPAATACDKEAAR</sequence>
<evidence type="ECO:0000313" key="2">
    <source>
        <dbReference type="Proteomes" id="UP000075225"/>
    </source>
</evidence>
<dbReference type="VEuPathDB" id="ToxoDB:TGPRC2_200595A"/>
<dbReference type="Proteomes" id="UP000075225">
    <property type="component" value="Unassembled WGS sequence"/>
</dbReference>
<name>A0A151H7B8_TOXGO</name>
<dbReference type="EMBL" id="AHZP02002059">
    <property type="protein sequence ID" value="KYK65153.1"/>
    <property type="molecule type" value="Genomic_DNA"/>
</dbReference>
<proteinExistence type="predicted"/>
<accession>A0A151H7B8</accession>
<dbReference type="AlphaFoldDB" id="A0A151H7B8"/>
<organism evidence="1 2">
    <name type="scientific">Toxoplasma gondii TgCatPRC2</name>
    <dbReference type="NCBI Taxonomy" id="1130821"/>
    <lineage>
        <taxon>Eukaryota</taxon>
        <taxon>Sar</taxon>
        <taxon>Alveolata</taxon>
        <taxon>Apicomplexa</taxon>
        <taxon>Conoidasida</taxon>
        <taxon>Coccidia</taxon>
        <taxon>Eucoccidiorida</taxon>
        <taxon>Eimeriorina</taxon>
        <taxon>Sarcocystidae</taxon>
        <taxon>Toxoplasma</taxon>
    </lineage>
</organism>
<feature type="non-terminal residue" evidence="1">
    <location>
        <position position="19"/>
    </location>
</feature>
<reference evidence="2" key="1">
    <citation type="submission" date="2016-03" db="EMBL/GenBank/DDBJ databases">
        <authorList>
            <person name="Sibley D."/>
            <person name="Venepally P."/>
            <person name="Karamycheva S."/>
            <person name="Hadjithomas M."/>
            <person name="Khan A."/>
            <person name="Brunk B."/>
            <person name="Roos D."/>
            <person name="Caler E."/>
            <person name="Lorenzi H."/>
        </authorList>
    </citation>
    <scope>NUCLEOTIDE SEQUENCE [LARGE SCALE GENOMIC DNA]</scope>
    <source>
        <strain evidence="2">TgCatPRC2</strain>
    </source>
</reference>
<comment type="caution">
    <text evidence="1">The sequence shown here is derived from an EMBL/GenBank/DDBJ whole genome shotgun (WGS) entry which is preliminary data.</text>
</comment>
<evidence type="ECO:0000313" key="1">
    <source>
        <dbReference type="EMBL" id="KYK65153.1"/>
    </source>
</evidence>
<gene>
    <name evidence="1" type="ORF">TGPRC2_200595A</name>
</gene>